<keyword evidence="2" id="KW-1185">Reference proteome</keyword>
<evidence type="ECO:0000313" key="2">
    <source>
        <dbReference type="Proteomes" id="UP001143910"/>
    </source>
</evidence>
<organism evidence="1 2">
    <name type="scientific">Zarea fungicola</name>
    <dbReference type="NCBI Taxonomy" id="93591"/>
    <lineage>
        <taxon>Eukaryota</taxon>
        <taxon>Fungi</taxon>
        <taxon>Dikarya</taxon>
        <taxon>Ascomycota</taxon>
        <taxon>Pezizomycotina</taxon>
        <taxon>Sordariomycetes</taxon>
        <taxon>Hypocreomycetidae</taxon>
        <taxon>Hypocreales</taxon>
        <taxon>Cordycipitaceae</taxon>
        <taxon>Zarea</taxon>
    </lineage>
</organism>
<sequence>MLCLHRTDSYVGLPSEERELRLRVYWVLFVSERTYCIQHGLPTILRPISLRPSPKDGPDGCSGSPILSFLYLTKLFTFLDGDLIEPPSAVSPPNENGAVVGGTMADGSFDSQSARSKVSLSQSDLDCAEEGVGLDETQRVDIFVTRNWIRILLWEYTVRHFRMSCSADNEAFSIFLPALVAHEMLGFFSAVSSNSICAHGYGMELKVFRVADSLLDVLACRRQVGRADGMLLGSRDALHSLERVLSTVGGPQSLFLDKLRRRMGEVQLPVANTSWMQLPWPENRSTNVDEAEDCDAPQTDLELASGSLFELSEAAGQQFLGADMSGTELLNPPVFDYGNTQENNTWNEIR</sequence>
<name>A0ACC1MBX0_9HYPO</name>
<comment type="caution">
    <text evidence="1">The sequence shown here is derived from an EMBL/GenBank/DDBJ whole genome shotgun (WGS) entry which is preliminary data.</text>
</comment>
<accession>A0ACC1MBX0</accession>
<reference evidence="1" key="1">
    <citation type="submission" date="2022-08" db="EMBL/GenBank/DDBJ databases">
        <title>Genome Sequence of Lecanicillium fungicola.</title>
        <authorList>
            <person name="Buettner E."/>
        </authorList>
    </citation>
    <scope>NUCLEOTIDE SEQUENCE</scope>
    <source>
        <strain evidence="1">Babe33</strain>
    </source>
</reference>
<protein>
    <submittedName>
        <fullName evidence="1">Uncharacterized protein</fullName>
    </submittedName>
</protein>
<gene>
    <name evidence="1" type="ORF">NQ176_g11127</name>
</gene>
<evidence type="ECO:0000313" key="1">
    <source>
        <dbReference type="EMBL" id="KAJ2959247.1"/>
    </source>
</evidence>
<dbReference type="EMBL" id="JANJQO010003495">
    <property type="protein sequence ID" value="KAJ2959247.1"/>
    <property type="molecule type" value="Genomic_DNA"/>
</dbReference>
<dbReference type="Proteomes" id="UP001143910">
    <property type="component" value="Unassembled WGS sequence"/>
</dbReference>
<proteinExistence type="predicted"/>